<dbReference type="Proteomes" id="UP000751190">
    <property type="component" value="Unassembled WGS sequence"/>
</dbReference>
<evidence type="ECO:0000256" key="1">
    <source>
        <dbReference type="SAM" id="Coils"/>
    </source>
</evidence>
<evidence type="ECO:0000313" key="3">
    <source>
        <dbReference type="EMBL" id="KAG8468161.1"/>
    </source>
</evidence>
<feature type="compositionally biased region" description="Low complexity" evidence="2">
    <location>
        <begin position="556"/>
        <end position="567"/>
    </location>
</feature>
<evidence type="ECO:0000313" key="4">
    <source>
        <dbReference type="Proteomes" id="UP000751190"/>
    </source>
</evidence>
<name>A0A8J5XG11_DIALT</name>
<organism evidence="3 4">
    <name type="scientific">Diacronema lutheri</name>
    <name type="common">Unicellular marine alga</name>
    <name type="synonym">Monochrysis lutheri</name>
    <dbReference type="NCBI Taxonomy" id="2081491"/>
    <lineage>
        <taxon>Eukaryota</taxon>
        <taxon>Haptista</taxon>
        <taxon>Haptophyta</taxon>
        <taxon>Pavlovophyceae</taxon>
        <taxon>Pavlovales</taxon>
        <taxon>Pavlovaceae</taxon>
        <taxon>Diacronema</taxon>
    </lineage>
</organism>
<dbReference type="EMBL" id="JAGTXO010000005">
    <property type="protein sequence ID" value="KAG8468161.1"/>
    <property type="molecule type" value="Genomic_DNA"/>
</dbReference>
<accession>A0A8J5XG11</accession>
<feature type="compositionally biased region" description="Low complexity" evidence="2">
    <location>
        <begin position="517"/>
        <end position="535"/>
    </location>
</feature>
<proteinExistence type="predicted"/>
<keyword evidence="4" id="KW-1185">Reference proteome</keyword>
<evidence type="ECO:0000256" key="2">
    <source>
        <dbReference type="SAM" id="MobiDB-lite"/>
    </source>
</evidence>
<gene>
    <name evidence="3" type="ORF">KFE25_007213</name>
</gene>
<feature type="region of interest" description="Disordered" evidence="2">
    <location>
        <begin position="517"/>
        <end position="536"/>
    </location>
</feature>
<reference evidence="3" key="1">
    <citation type="submission" date="2021-05" db="EMBL/GenBank/DDBJ databases">
        <title>The genome of the haptophyte Pavlova lutheri (Diacronema luteri, Pavlovales) - a model for lipid biosynthesis in eukaryotic algae.</title>
        <authorList>
            <person name="Hulatt C.J."/>
            <person name="Posewitz M.C."/>
        </authorList>
    </citation>
    <scope>NUCLEOTIDE SEQUENCE</scope>
    <source>
        <strain evidence="3">NIVA-4/92</strain>
    </source>
</reference>
<sequence>MRTAERALTSLVLRHELRLAEASVRAGTAGMDASYPSLGLANACFDALTDLVADSALASHRRLLKLLTDRLERLVFAPAMSEAEAALEGPRVPFFERARRAAAERDEARAQQAELHAELGRSRGAQRELEAAARAHSEELERARVELAARGVELEALRMTGELDAARAHDSSAEARIAVELIEAELMRTLAQLGEARRESEALRASRESKDALRLAFSRLDASHAPLDEPIEHARGQLIVLRSIRIDEYTREVRQTLAQHATPALAGMASAAESDDEDDGGARSCARGGHTAASGARRALEQRLAQAKAGFVAELDNLAAELCAIQSHARELHGPPGSRPDARAQPSALGTPAEGRGEHGVALPNAPLWAALIARGARHAPLHPHALEPAELVRMIHELYESKWAHEVALGRARDAAAAAGGGGGGGGESVRATAAASRATARLTPLSRYMLHHLEALYGAEHVVRLLAHGLLSGADALAASVPQARLFRACVSAELPEGAWMHAFALGRRLRAARPSAAAGTAPRSPGTGPPRAHAARLETLGNTLAPPPHGSRAHAATAASAPAARPPVRVEQLMSASGMAALLRRSVYTQRAYTESGETAAALDTFAEQIAERCTRELRAHGRAPTIDDVCALIEGAIAASAPPSGTPAPARPPGAHDALVDGAPLLAPEPRTERMRRLLTWADERQTGRLALVRFRHLIATTVAPCCPPAEIVRAFKFAALLEPGHGLAVPVHTLAHVAAALEVVHAGDSGLPRRVRARDAEAEPIVHLALLQPERDGAGSSKCP</sequence>
<dbReference type="AlphaFoldDB" id="A0A8J5XG11"/>
<feature type="region of interest" description="Disordered" evidence="2">
    <location>
        <begin position="544"/>
        <end position="567"/>
    </location>
</feature>
<protein>
    <submittedName>
        <fullName evidence="3">Uncharacterized protein</fullName>
    </submittedName>
</protein>
<keyword evidence="1" id="KW-0175">Coiled coil</keyword>
<comment type="caution">
    <text evidence="3">The sequence shown here is derived from an EMBL/GenBank/DDBJ whole genome shotgun (WGS) entry which is preliminary data.</text>
</comment>
<feature type="region of interest" description="Disordered" evidence="2">
    <location>
        <begin position="265"/>
        <end position="289"/>
    </location>
</feature>
<feature type="region of interest" description="Disordered" evidence="2">
    <location>
        <begin position="331"/>
        <end position="360"/>
    </location>
</feature>
<feature type="coiled-coil region" evidence="1">
    <location>
        <begin position="98"/>
        <end position="146"/>
    </location>
</feature>